<dbReference type="InterPro" id="IPR000524">
    <property type="entry name" value="Tscrpt_reg_HTH_GntR"/>
</dbReference>
<dbReference type="InterPro" id="IPR001647">
    <property type="entry name" value="HTH_TetR"/>
</dbReference>
<dbReference type="SUPFAM" id="SSF46689">
    <property type="entry name" value="Homeodomain-like"/>
    <property type="match status" value="1"/>
</dbReference>
<feature type="DNA-binding region" description="H-T-H motif" evidence="4">
    <location>
        <begin position="137"/>
        <end position="156"/>
    </location>
</feature>
<keyword evidence="1" id="KW-0805">Transcription regulation</keyword>
<evidence type="ECO:0000256" key="3">
    <source>
        <dbReference type="ARBA" id="ARBA00023163"/>
    </source>
</evidence>
<dbReference type="InterPro" id="IPR050109">
    <property type="entry name" value="HTH-type_TetR-like_transc_reg"/>
</dbReference>
<evidence type="ECO:0000313" key="8">
    <source>
        <dbReference type="EMBL" id="QUX29711.1"/>
    </source>
</evidence>
<dbReference type="Pfam" id="PF00440">
    <property type="entry name" value="TetR_N"/>
    <property type="match status" value="1"/>
</dbReference>
<dbReference type="InterPro" id="IPR036388">
    <property type="entry name" value="WH-like_DNA-bd_sf"/>
</dbReference>
<dbReference type="PROSITE" id="PS50949">
    <property type="entry name" value="HTH_GNTR"/>
    <property type="match status" value="1"/>
</dbReference>
<gene>
    <name evidence="8" type="ORF">KGD83_03810</name>
</gene>
<reference evidence="9" key="1">
    <citation type="submission" date="2021-05" db="EMBL/GenBank/DDBJ databases">
        <title>Direct Submission.</title>
        <authorList>
            <person name="Li K."/>
            <person name="Gao J."/>
        </authorList>
    </citation>
    <scope>NUCLEOTIDE SEQUENCE [LARGE SCALE GENOMIC DNA]</scope>
    <source>
        <strain evidence="9">HDS12</strain>
    </source>
</reference>
<evidence type="ECO:0000259" key="7">
    <source>
        <dbReference type="PROSITE" id="PS50977"/>
    </source>
</evidence>
<dbReference type="InterPro" id="IPR036271">
    <property type="entry name" value="Tet_transcr_reg_TetR-rel_C_sf"/>
</dbReference>
<dbReference type="PANTHER" id="PTHR30055">
    <property type="entry name" value="HTH-TYPE TRANSCRIPTIONAL REGULATOR RUTR"/>
    <property type="match status" value="1"/>
</dbReference>
<feature type="compositionally biased region" description="Basic and acidic residues" evidence="5">
    <location>
        <begin position="90"/>
        <end position="109"/>
    </location>
</feature>
<dbReference type="RefSeq" id="WP_212642544.1">
    <property type="nucleotide sequence ID" value="NZ_CP074132.1"/>
</dbReference>
<feature type="domain" description="HTH gntR-type" evidence="6">
    <location>
        <begin position="10"/>
        <end position="78"/>
    </location>
</feature>
<keyword evidence="2 4" id="KW-0238">DNA-binding</keyword>
<dbReference type="PRINTS" id="PR00455">
    <property type="entry name" value="HTHTETR"/>
</dbReference>
<dbReference type="InterPro" id="IPR036390">
    <property type="entry name" value="WH_DNA-bd_sf"/>
</dbReference>
<dbReference type="Gene3D" id="1.10.357.10">
    <property type="entry name" value="Tetracycline Repressor, domain 2"/>
    <property type="match status" value="1"/>
</dbReference>
<dbReference type="SMART" id="SM00345">
    <property type="entry name" value="HTH_GNTR"/>
    <property type="match status" value="1"/>
</dbReference>
<evidence type="ECO:0000256" key="4">
    <source>
        <dbReference type="PROSITE-ProRule" id="PRU00335"/>
    </source>
</evidence>
<evidence type="ECO:0000259" key="6">
    <source>
        <dbReference type="PROSITE" id="PS50949"/>
    </source>
</evidence>
<feature type="region of interest" description="Disordered" evidence="5">
    <location>
        <begin position="322"/>
        <end position="343"/>
    </location>
</feature>
<dbReference type="Gene3D" id="1.10.10.60">
    <property type="entry name" value="Homeodomain-like"/>
    <property type="match status" value="1"/>
</dbReference>
<keyword evidence="3" id="KW-0804">Transcription</keyword>
<organism evidence="8 9">
    <name type="scientific">Nocardiopsis akebiae</name>
    <dbReference type="NCBI Taxonomy" id="2831968"/>
    <lineage>
        <taxon>Bacteria</taxon>
        <taxon>Bacillati</taxon>
        <taxon>Actinomycetota</taxon>
        <taxon>Actinomycetes</taxon>
        <taxon>Streptosporangiales</taxon>
        <taxon>Nocardiopsidaceae</taxon>
        <taxon>Nocardiopsis</taxon>
    </lineage>
</organism>
<evidence type="ECO:0000256" key="2">
    <source>
        <dbReference type="ARBA" id="ARBA00023125"/>
    </source>
</evidence>
<dbReference type="Proteomes" id="UP000678016">
    <property type="component" value="Chromosome"/>
</dbReference>
<dbReference type="Pfam" id="PF00392">
    <property type="entry name" value="GntR"/>
    <property type="match status" value="1"/>
</dbReference>
<feature type="region of interest" description="Disordered" evidence="5">
    <location>
        <begin position="76"/>
        <end position="113"/>
    </location>
</feature>
<feature type="domain" description="HTH tetR-type" evidence="7">
    <location>
        <begin position="114"/>
        <end position="174"/>
    </location>
</feature>
<evidence type="ECO:0000313" key="9">
    <source>
        <dbReference type="Proteomes" id="UP000678016"/>
    </source>
</evidence>
<dbReference type="InterPro" id="IPR009057">
    <property type="entry name" value="Homeodomain-like_sf"/>
</dbReference>
<proteinExistence type="predicted"/>
<dbReference type="SUPFAM" id="SSF48498">
    <property type="entry name" value="Tetracyclin repressor-like, C-terminal domain"/>
    <property type="match status" value="1"/>
</dbReference>
<evidence type="ECO:0000256" key="1">
    <source>
        <dbReference type="ARBA" id="ARBA00023015"/>
    </source>
</evidence>
<keyword evidence="9" id="KW-1185">Reference proteome</keyword>
<dbReference type="InterPro" id="IPR004111">
    <property type="entry name" value="Repressor_TetR_C"/>
</dbReference>
<dbReference type="PANTHER" id="PTHR30055:SF151">
    <property type="entry name" value="TRANSCRIPTIONAL REGULATORY PROTEIN"/>
    <property type="match status" value="1"/>
</dbReference>
<accession>A0ABX8C5P1</accession>
<dbReference type="Pfam" id="PF02909">
    <property type="entry name" value="TetR_C_1"/>
    <property type="match status" value="1"/>
</dbReference>
<dbReference type="Gene3D" id="1.10.10.10">
    <property type="entry name" value="Winged helix-like DNA-binding domain superfamily/Winged helix DNA-binding domain"/>
    <property type="match status" value="1"/>
</dbReference>
<protein>
    <submittedName>
        <fullName evidence="8">GntR family transcriptional regulator</fullName>
    </submittedName>
</protein>
<dbReference type="EMBL" id="CP074132">
    <property type="protein sequence ID" value="QUX29711.1"/>
    <property type="molecule type" value="Genomic_DNA"/>
</dbReference>
<sequence length="343" mass="36932">MVSTTGKRELPPYARVVTDIRARIGSGELRPGERVPSTREIMREWGVAMATATKALAALRQEGLVEAVRGVGTLVRGAPASAPEPQKPQRQREHPRPARSEDPGSHRPAAETGSLAREAIVRAAITIADAEGIDGLSMRRVATQLGVSTMALYRHVANKDALVTAMIDQVYTEHALPDPPPADWREALELALLAEWGVYRAHPWTVQLTPLAGAVQSPGLVQNAEWMMRVITSQGRSPDEAMAILTFVSAYTSGMALQGTRAVVEGYEAGMDAEHWWRSRGEEFLRIAEQGRFPLTFSVSGPTDVNAIFGLGMKHLLDGLTPLIESGGRPPDGGLAGPTGTTR</sequence>
<dbReference type="SUPFAM" id="SSF46785">
    <property type="entry name" value="Winged helix' DNA-binding domain"/>
    <property type="match status" value="1"/>
</dbReference>
<name>A0ABX8C5P1_9ACTN</name>
<evidence type="ECO:0000256" key="5">
    <source>
        <dbReference type="SAM" id="MobiDB-lite"/>
    </source>
</evidence>
<dbReference type="PROSITE" id="PS50977">
    <property type="entry name" value="HTH_TETR_2"/>
    <property type="match status" value="1"/>
</dbReference>